<organism evidence="2">
    <name type="scientific">uncultured Solirubrobacterales bacterium</name>
    <dbReference type="NCBI Taxonomy" id="768556"/>
    <lineage>
        <taxon>Bacteria</taxon>
        <taxon>Bacillati</taxon>
        <taxon>Actinomycetota</taxon>
        <taxon>Thermoleophilia</taxon>
        <taxon>Solirubrobacterales</taxon>
        <taxon>environmental samples</taxon>
    </lineage>
</organism>
<feature type="compositionally biased region" description="Basic residues" evidence="1">
    <location>
        <begin position="62"/>
        <end position="72"/>
    </location>
</feature>
<evidence type="ECO:0000256" key="1">
    <source>
        <dbReference type="SAM" id="MobiDB-lite"/>
    </source>
</evidence>
<name>A0A6J4T516_9ACTN</name>
<evidence type="ECO:0000313" key="2">
    <source>
        <dbReference type="EMBL" id="CAA9513341.1"/>
    </source>
</evidence>
<accession>A0A6J4T516</accession>
<dbReference type="AlphaFoldDB" id="A0A6J4T516"/>
<dbReference type="EMBL" id="CADCVV010000170">
    <property type="protein sequence ID" value="CAA9513341.1"/>
    <property type="molecule type" value="Genomic_DNA"/>
</dbReference>
<proteinExistence type="predicted"/>
<reference evidence="2" key="1">
    <citation type="submission" date="2020-02" db="EMBL/GenBank/DDBJ databases">
        <authorList>
            <person name="Meier V. D."/>
        </authorList>
    </citation>
    <scope>NUCLEOTIDE SEQUENCE</scope>
    <source>
        <strain evidence="2">AVDCRST_MAG17</strain>
    </source>
</reference>
<sequence length="79" mass="8798">GPRGQGLRTSQAGRRRPHRQRGTAPRGARGQASRRRPRGGRTPAGGRRPAAAARRREGPRGRAPRARRRLRPHPGYDRL</sequence>
<feature type="non-terminal residue" evidence="2">
    <location>
        <position position="1"/>
    </location>
</feature>
<feature type="region of interest" description="Disordered" evidence="1">
    <location>
        <begin position="1"/>
        <end position="79"/>
    </location>
</feature>
<feature type="non-terminal residue" evidence="2">
    <location>
        <position position="79"/>
    </location>
</feature>
<gene>
    <name evidence="2" type="ORF">AVDCRST_MAG17-2132</name>
</gene>
<protein>
    <submittedName>
        <fullName evidence="2">Uncharacterized protein</fullName>
    </submittedName>
</protein>
<feature type="compositionally biased region" description="Low complexity" evidence="1">
    <location>
        <begin position="40"/>
        <end position="52"/>
    </location>
</feature>